<keyword evidence="2" id="KW-0547">Nucleotide-binding</keyword>
<feature type="region of interest" description="Disordered" evidence="4">
    <location>
        <begin position="496"/>
        <end position="598"/>
    </location>
</feature>
<name>A0A061BGX6_RHOTO</name>
<dbReference type="OrthoDB" id="2158884at2759"/>
<dbReference type="EMBL" id="LK052959">
    <property type="protein sequence ID" value="CDR49256.1"/>
    <property type="molecule type" value="Genomic_DNA"/>
</dbReference>
<feature type="region of interest" description="Disordered" evidence="4">
    <location>
        <begin position="1187"/>
        <end position="1269"/>
    </location>
</feature>
<keyword evidence="1" id="KW-0723">Serine/threonine-protein kinase</keyword>
<dbReference type="InterPro" id="IPR008271">
    <property type="entry name" value="Ser/Thr_kinase_AS"/>
</dbReference>
<dbReference type="GO" id="GO:0005524">
    <property type="term" value="F:ATP binding"/>
    <property type="evidence" value="ECO:0007669"/>
    <property type="project" value="UniProtKB-KW"/>
</dbReference>
<protein>
    <submittedName>
        <fullName evidence="6">RHTO0S24e01948g1_1</fullName>
    </submittedName>
</protein>
<feature type="domain" description="Protein kinase" evidence="5">
    <location>
        <begin position="138"/>
        <end position="481"/>
    </location>
</feature>
<evidence type="ECO:0000256" key="2">
    <source>
        <dbReference type="ARBA" id="ARBA00022741"/>
    </source>
</evidence>
<evidence type="ECO:0000256" key="3">
    <source>
        <dbReference type="ARBA" id="ARBA00022840"/>
    </source>
</evidence>
<sequence>MSPALAHPLSNALLHHHHRDLIGSPPTNTPASLGGFLGRVAVHGVSSAKANGQAGAAARAGADLASSPSSPSAAAAPPPFVPTTAAHVASGVTVPAMHVSTSPPRAEPSSSSSHPPTYLSTSQPYTREFPPPLAPRHWTVLKEVGDGSFGTVWLADWHSPLNLPPGTQPPGPSSRPEYKGKQLVAIKRMKKAFEGGWSECLKLKELKSLRQIPMHPNIIPLYDAFLLPSTRELYFVFECMEGNLYQLTKSRKGRPLASGLIASIFYQILCGLQHIHAHGYFHRDLKPENLLITTTGLADYPCSSLFALPGAPPEKDVIVVVKLADFGLAREIASKPPYTEYVSTRWYRAPEVLLRSRDYSVPVDMWALGTILVEVLTLKPIFPGDSEVDQVYKICEVLGDPSSEYGVDERGRIRGGGGWTRGVKMAKDVGFAFPKVPPRNLASLFDPNTVPIQLIDCIADLLRYEPKARLTAQQCLDHAYFRDVAYRFAPQPAPPPVPVAVQQLPTPAPSHGSTTSYSSTHGASSSLSVSTTGLSTKAGSSLASPRDLPPSHTYSHGSAPSFKLPYPSDPNAQALPSPDHFSASHRSHRNFSISSGASSGGGLSNYPIQVAQGGATSPAGLPTDQQSVLSVPSPAIAGSVWSGQEGTYGANGAGQGGLRPVVPAGLARRGSIAPSIAPSTFYDGSIFEGMAPTRASSIMSFPIGYSGGGADPSASSAFASHSPQPSRVDGSNLNGLGVNSYRPSSPTSSIYSQPSYPSQPPRHTGPIQFGTTSLNPLKRSPSNASMSNASMSSASHGTASGVPPPAAPPANAGPIDPKKAKKEAERVAREQEKAARIAKEQAARDRARAVLKKKTQLKEAADPLHNFAQGKNGPGQGTLASSAASISSGASFVDKGKGRALPSDWMVQQRMPQIIEHTSKLAVSGPGLDPYATGQAGAGAGAGGAGASGFAASFASMRKARKRNDDDDVHSISSNETGHSAQWPFPYASRGRTFSISSKATSASDPERRHQRDLLEVGDPLARVSSISSLPGPSGSAMARPGGVGSGAMHRFPSYGHYTAPSTGHSSLDANFIAAMQGHGMSSATDLPSWQPTAARSTDVLSQHRSESRSRLASPSDTRYSPYMVPPSHSQHAPRSPGPTLPPIQSFDAPPQTQHPILQRQATSGGASISSFRSTPATMPSYFSSFGSAAQNGGTGGEANGVSPNGGVYQLPYLPSMDAEPSSPALNDGSAGQGGMLSPMSTTFPYSTSDPSPPPQPQGPPVPHHVAPG</sequence>
<evidence type="ECO:0000256" key="4">
    <source>
        <dbReference type="SAM" id="MobiDB-lite"/>
    </source>
</evidence>
<feature type="compositionally biased region" description="Polar residues" evidence="4">
    <location>
        <begin position="1239"/>
        <end position="1250"/>
    </location>
</feature>
<dbReference type="PANTHER" id="PTHR24055">
    <property type="entry name" value="MITOGEN-ACTIVATED PROTEIN KINASE"/>
    <property type="match status" value="1"/>
</dbReference>
<organism evidence="6">
    <name type="scientific">Rhodotorula toruloides</name>
    <name type="common">Yeast</name>
    <name type="synonym">Rhodosporidium toruloides</name>
    <dbReference type="NCBI Taxonomy" id="5286"/>
    <lineage>
        <taxon>Eukaryota</taxon>
        <taxon>Fungi</taxon>
        <taxon>Dikarya</taxon>
        <taxon>Basidiomycota</taxon>
        <taxon>Pucciniomycotina</taxon>
        <taxon>Microbotryomycetes</taxon>
        <taxon>Sporidiobolales</taxon>
        <taxon>Sporidiobolaceae</taxon>
        <taxon>Rhodotorula</taxon>
    </lineage>
</organism>
<dbReference type="PROSITE" id="PS00108">
    <property type="entry name" value="PROTEIN_KINASE_ST"/>
    <property type="match status" value="1"/>
</dbReference>
<feature type="compositionally biased region" description="Polar residues" evidence="4">
    <location>
        <begin position="971"/>
        <end position="980"/>
    </location>
</feature>
<keyword evidence="1" id="KW-0418">Kinase</keyword>
<dbReference type="GO" id="GO:0004674">
    <property type="term" value="F:protein serine/threonine kinase activity"/>
    <property type="evidence" value="ECO:0007669"/>
    <property type="project" value="UniProtKB-KW"/>
</dbReference>
<feature type="compositionally biased region" description="Basic and acidic residues" evidence="4">
    <location>
        <begin position="816"/>
        <end position="848"/>
    </location>
</feature>
<evidence type="ECO:0000259" key="5">
    <source>
        <dbReference type="PROSITE" id="PS50011"/>
    </source>
</evidence>
<keyword evidence="3" id="KW-0067">ATP-binding</keyword>
<accession>A0A061BGX6</accession>
<gene>
    <name evidence="6" type="ORF">RHTO0S_24e01948g</name>
</gene>
<feature type="region of interest" description="Disordered" evidence="4">
    <location>
        <begin position="97"/>
        <end position="126"/>
    </location>
</feature>
<feature type="compositionally biased region" description="Low complexity" evidence="4">
    <location>
        <begin position="499"/>
        <end position="536"/>
    </location>
</feature>
<keyword evidence="1" id="KW-0808">Transferase</keyword>
<feature type="region of interest" description="Disordered" evidence="4">
    <location>
        <begin position="1081"/>
        <end position="1152"/>
    </location>
</feature>
<evidence type="ECO:0000256" key="1">
    <source>
        <dbReference type="ARBA" id="ARBA00022527"/>
    </source>
</evidence>
<feature type="compositionally biased region" description="Low complexity" evidence="4">
    <location>
        <begin position="711"/>
        <end position="726"/>
    </location>
</feature>
<proteinExistence type="predicted"/>
<feature type="compositionally biased region" description="Polar residues" evidence="4">
    <location>
        <begin position="1081"/>
        <end position="1101"/>
    </location>
</feature>
<evidence type="ECO:0000313" key="6">
    <source>
        <dbReference type="EMBL" id="CDR49256.1"/>
    </source>
</evidence>
<feature type="compositionally biased region" description="Pro residues" evidence="4">
    <location>
        <begin position="1251"/>
        <end position="1263"/>
    </location>
</feature>
<feature type="region of interest" description="Disordered" evidence="4">
    <location>
        <begin position="961"/>
        <end position="985"/>
    </location>
</feature>
<feature type="compositionally biased region" description="Low complexity" evidence="4">
    <location>
        <begin position="740"/>
        <end position="756"/>
    </location>
</feature>
<feature type="region of interest" description="Disordered" evidence="4">
    <location>
        <begin position="711"/>
        <end position="882"/>
    </location>
</feature>
<dbReference type="Gene3D" id="3.30.200.20">
    <property type="entry name" value="Phosphorylase Kinase, domain 1"/>
    <property type="match status" value="1"/>
</dbReference>
<reference evidence="6" key="1">
    <citation type="journal article" date="2014" name="Genome Announc.">
        <title>Draft genome sequence of Rhodosporidium toruloides CECT1137, an oleaginous yeast of biotechnological interest.</title>
        <authorList>
            <person name="Morin N."/>
            <person name="Calcas X."/>
            <person name="Devillers H."/>
            <person name="Durrens P."/>
            <person name="Sherman D.J."/>
            <person name="Nicaud J.-M."/>
            <person name="Neuveglise C."/>
        </authorList>
    </citation>
    <scope>NUCLEOTIDE SEQUENCE</scope>
    <source>
        <strain evidence="6">CECT1137</strain>
    </source>
</reference>
<dbReference type="CDD" id="cd07830">
    <property type="entry name" value="STKc_MAK_like"/>
    <property type="match status" value="1"/>
</dbReference>
<dbReference type="Gene3D" id="1.10.510.10">
    <property type="entry name" value="Transferase(Phosphotransferase) domain 1"/>
    <property type="match status" value="1"/>
</dbReference>
<dbReference type="FunFam" id="1.10.510.10:FF:000314">
    <property type="entry name" value="Serine threonine-protein kinase mak"/>
    <property type="match status" value="1"/>
</dbReference>
<dbReference type="InterPro" id="IPR000719">
    <property type="entry name" value="Prot_kinase_dom"/>
</dbReference>
<dbReference type="InterPro" id="IPR050117">
    <property type="entry name" value="MAPK"/>
</dbReference>
<dbReference type="InterPro" id="IPR011009">
    <property type="entry name" value="Kinase-like_dom_sf"/>
</dbReference>
<dbReference type="SUPFAM" id="SSF56112">
    <property type="entry name" value="Protein kinase-like (PK-like)"/>
    <property type="match status" value="1"/>
</dbReference>
<dbReference type="SMART" id="SM00220">
    <property type="entry name" value="S_TKc"/>
    <property type="match status" value="1"/>
</dbReference>
<feature type="compositionally biased region" description="Low complexity" evidence="4">
    <location>
        <begin position="782"/>
        <end position="795"/>
    </location>
</feature>
<dbReference type="PROSITE" id="PS50011">
    <property type="entry name" value="PROTEIN_KINASE_DOM"/>
    <property type="match status" value="1"/>
</dbReference>
<dbReference type="AlphaFoldDB" id="A0A061BGX6"/>
<feature type="compositionally biased region" description="Low complexity" evidence="4">
    <location>
        <begin position="100"/>
        <end position="122"/>
    </location>
</feature>
<dbReference type="Pfam" id="PF00069">
    <property type="entry name" value="Pkinase"/>
    <property type="match status" value="1"/>
</dbReference>